<evidence type="ECO:0000313" key="1">
    <source>
        <dbReference type="EMBL" id="KAI0038991.1"/>
    </source>
</evidence>
<name>A0ACB8R5U6_9AGAM</name>
<evidence type="ECO:0000313" key="2">
    <source>
        <dbReference type="Proteomes" id="UP000814033"/>
    </source>
</evidence>
<proteinExistence type="predicted"/>
<gene>
    <name evidence="1" type="ORF">FA95DRAFT_1577886</name>
</gene>
<comment type="caution">
    <text evidence="1">The sequence shown here is derived from an EMBL/GenBank/DDBJ whole genome shotgun (WGS) entry which is preliminary data.</text>
</comment>
<accession>A0ACB8R5U6</accession>
<reference evidence="1" key="1">
    <citation type="submission" date="2021-02" db="EMBL/GenBank/DDBJ databases">
        <authorList>
            <consortium name="DOE Joint Genome Institute"/>
            <person name="Ahrendt S."/>
            <person name="Looney B.P."/>
            <person name="Miyauchi S."/>
            <person name="Morin E."/>
            <person name="Drula E."/>
            <person name="Courty P.E."/>
            <person name="Chicoki N."/>
            <person name="Fauchery L."/>
            <person name="Kohler A."/>
            <person name="Kuo A."/>
            <person name="Labutti K."/>
            <person name="Pangilinan J."/>
            <person name="Lipzen A."/>
            <person name="Riley R."/>
            <person name="Andreopoulos W."/>
            <person name="He G."/>
            <person name="Johnson J."/>
            <person name="Barry K.W."/>
            <person name="Grigoriev I.V."/>
            <person name="Nagy L."/>
            <person name="Hibbett D."/>
            <person name="Henrissat B."/>
            <person name="Matheny P.B."/>
            <person name="Labbe J."/>
            <person name="Martin F."/>
        </authorList>
    </citation>
    <scope>NUCLEOTIDE SEQUENCE</scope>
    <source>
        <strain evidence="1">FP105234-sp</strain>
    </source>
</reference>
<dbReference type="EMBL" id="MU276375">
    <property type="protein sequence ID" value="KAI0038991.1"/>
    <property type="molecule type" value="Genomic_DNA"/>
</dbReference>
<keyword evidence="2" id="KW-1185">Reference proteome</keyword>
<reference evidence="1" key="2">
    <citation type="journal article" date="2022" name="New Phytol.">
        <title>Evolutionary transition to the ectomycorrhizal habit in the genomes of a hyperdiverse lineage of mushroom-forming fungi.</title>
        <authorList>
            <person name="Looney B."/>
            <person name="Miyauchi S."/>
            <person name="Morin E."/>
            <person name="Drula E."/>
            <person name="Courty P.E."/>
            <person name="Kohler A."/>
            <person name="Kuo A."/>
            <person name="LaButti K."/>
            <person name="Pangilinan J."/>
            <person name="Lipzen A."/>
            <person name="Riley R."/>
            <person name="Andreopoulos W."/>
            <person name="He G."/>
            <person name="Johnson J."/>
            <person name="Nolan M."/>
            <person name="Tritt A."/>
            <person name="Barry K.W."/>
            <person name="Grigoriev I.V."/>
            <person name="Nagy L.G."/>
            <person name="Hibbett D."/>
            <person name="Henrissat B."/>
            <person name="Matheny P.B."/>
            <person name="Labbe J."/>
            <person name="Martin F.M."/>
        </authorList>
    </citation>
    <scope>NUCLEOTIDE SEQUENCE</scope>
    <source>
        <strain evidence="1">FP105234-sp</strain>
    </source>
</reference>
<sequence>MAPRASSRTSKPSAKKAATLKAKEDGGVDHKSPDEDHLSRDSSPSVESDDLSDASKRRRKRNKHRRGSRTPSPDAEDDNAEASHGRKRRRSPQGGRGDTIKGVQSDMSVVKLPLMFSQSRAQTDEADAQTPPHKATSKTKGKSAERPKSRPTVRSPYADILCMSRDPSDDDRAETPPPRAASKAKAKFSSNTASATKRRRADRSPPRDPSDNDGSEKPPPKAANNAKAKSSSRDPSDNDGAENPPPSAANKAKAKSSSTTTYATREGRADRSRSPYMSNEEDDIDAVRANAPGKTKARPSYAPSQPRDANLNGEEADNKQVDSKGKAKARPRCAVIYGPDICTPFDGNLSASPMTPKKKDRAKRSPSPMVDDSDTDDAPVADLKLASGSKETPSDDDLPVVDPADVELAPEDKAVSLEDCEVTIQSEIDPLMAHTFHDKLVGLKALSDLVAFGRDRDRLVNPARSDPSDFRITAAAHSTSSWTVTNGFSTTLFGTSGIVSASNLITGRDTEPWW</sequence>
<dbReference type="Proteomes" id="UP000814033">
    <property type="component" value="Unassembled WGS sequence"/>
</dbReference>
<organism evidence="1 2">
    <name type="scientific">Auriscalpium vulgare</name>
    <dbReference type="NCBI Taxonomy" id="40419"/>
    <lineage>
        <taxon>Eukaryota</taxon>
        <taxon>Fungi</taxon>
        <taxon>Dikarya</taxon>
        <taxon>Basidiomycota</taxon>
        <taxon>Agaricomycotina</taxon>
        <taxon>Agaricomycetes</taxon>
        <taxon>Russulales</taxon>
        <taxon>Auriscalpiaceae</taxon>
        <taxon>Auriscalpium</taxon>
    </lineage>
</organism>
<protein>
    <submittedName>
        <fullName evidence="1">Uncharacterized protein</fullName>
    </submittedName>
</protein>